<keyword evidence="8" id="KW-1185">Reference proteome</keyword>
<dbReference type="InterPro" id="IPR036188">
    <property type="entry name" value="FAD/NAD-bd_sf"/>
</dbReference>
<feature type="domain" description="FAD-binding" evidence="6">
    <location>
        <begin position="216"/>
        <end position="285"/>
    </location>
</feature>
<evidence type="ECO:0000256" key="2">
    <source>
        <dbReference type="ARBA" id="ARBA00022630"/>
    </source>
</evidence>
<dbReference type="STRING" id="329046.A0A1Y2BVX2"/>
<dbReference type="PANTHER" id="PTHR13789">
    <property type="entry name" value="MONOOXYGENASE"/>
    <property type="match status" value="1"/>
</dbReference>
<dbReference type="GO" id="GO:0004497">
    <property type="term" value="F:monooxygenase activity"/>
    <property type="evidence" value="ECO:0007669"/>
    <property type="project" value="UniProtKB-KW"/>
</dbReference>
<accession>A0A1Y2BVX2</accession>
<name>A0A1Y2BVX2_9FUNG</name>
<dbReference type="Proteomes" id="UP000193642">
    <property type="component" value="Unassembled WGS sequence"/>
</dbReference>
<evidence type="ECO:0000256" key="4">
    <source>
        <dbReference type="ARBA" id="ARBA00023002"/>
    </source>
</evidence>
<dbReference type="GO" id="GO:0071949">
    <property type="term" value="F:FAD binding"/>
    <property type="evidence" value="ECO:0007669"/>
    <property type="project" value="InterPro"/>
</dbReference>
<protein>
    <submittedName>
        <fullName evidence="7">FAD/NAD(P)-binding domain-containing protein</fullName>
    </submittedName>
</protein>
<comment type="caution">
    <text evidence="7">The sequence shown here is derived from an EMBL/GenBank/DDBJ whole genome shotgun (WGS) entry which is preliminary data.</text>
</comment>
<dbReference type="InterPro" id="IPR002938">
    <property type="entry name" value="FAD-bd"/>
</dbReference>
<dbReference type="InterPro" id="IPR050493">
    <property type="entry name" value="FAD-dep_Monooxygenase_BioMet"/>
</dbReference>
<keyword evidence="5" id="KW-0503">Monooxygenase</keyword>
<proteinExistence type="inferred from homology"/>
<reference evidence="7 8" key="1">
    <citation type="submission" date="2016-07" db="EMBL/GenBank/DDBJ databases">
        <title>Pervasive Adenine N6-methylation of Active Genes in Fungi.</title>
        <authorList>
            <consortium name="DOE Joint Genome Institute"/>
            <person name="Mondo S.J."/>
            <person name="Dannebaum R.O."/>
            <person name="Kuo R.C."/>
            <person name="Labutti K."/>
            <person name="Haridas S."/>
            <person name="Kuo A."/>
            <person name="Salamov A."/>
            <person name="Ahrendt S.R."/>
            <person name="Lipzen A."/>
            <person name="Sullivan W."/>
            <person name="Andreopoulos W.B."/>
            <person name="Clum A."/>
            <person name="Lindquist E."/>
            <person name="Daum C."/>
            <person name="Ramamoorthy G.K."/>
            <person name="Gryganskyi A."/>
            <person name="Culley D."/>
            <person name="Magnuson J.K."/>
            <person name="James T.Y."/>
            <person name="O'Malley M.A."/>
            <person name="Stajich J.E."/>
            <person name="Spatafora J.W."/>
            <person name="Visel A."/>
            <person name="Grigoriev I.V."/>
        </authorList>
    </citation>
    <scope>NUCLEOTIDE SEQUENCE [LARGE SCALE GENOMIC DNA]</scope>
    <source>
        <strain evidence="7 8">JEL800</strain>
    </source>
</reference>
<evidence type="ECO:0000313" key="8">
    <source>
        <dbReference type="Proteomes" id="UP000193642"/>
    </source>
</evidence>
<evidence type="ECO:0000259" key="6">
    <source>
        <dbReference type="Pfam" id="PF01494"/>
    </source>
</evidence>
<dbReference type="PRINTS" id="PR00420">
    <property type="entry name" value="RNGMNOXGNASE"/>
</dbReference>
<dbReference type="EMBL" id="MCGO01000045">
    <property type="protein sequence ID" value="ORY38245.1"/>
    <property type="molecule type" value="Genomic_DNA"/>
</dbReference>
<dbReference type="PANTHER" id="PTHR13789:SF309">
    <property type="entry name" value="PUTATIVE (AFU_ORTHOLOGUE AFUA_6G14510)-RELATED"/>
    <property type="match status" value="1"/>
</dbReference>
<gene>
    <name evidence="7" type="ORF">BCR33DRAFT_720941</name>
</gene>
<dbReference type="SUPFAM" id="SSF51905">
    <property type="entry name" value="FAD/NAD(P)-binding domain"/>
    <property type="match status" value="1"/>
</dbReference>
<keyword evidence="4" id="KW-0560">Oxidoreductase</keyword>
<evidence type="ECO:0000256" key="1">
    <source>
        <dbReference type="ARBA" id="ARBA00007992"/>
    </source>
</evidence>
<sequence length="342" mass="37263">MEVVMRGEAIEFGETGDDGSAPIVSDTRIANRTAGETDPKLLSPLQILRSRLHSIFIKACHKVGIKTHIGKKLATIEQGEGSVTATFVDGTTATGDLLIGADGMHSATRRRVFGENLTATFTGSMEHQINLKETEECAFYVDRDPSEDIAAVQVSTFGDKEEQDKSASYRPYTDLPKHAGRLADLLHEWGVAPHVEKMMRCAFRVSAASIYDLPDMETYHKGRVLLVGDAAHGMVPNAGIGLLTGLEDVGTLLALFKRYPQGQDWDKVLALYSKIRVPRGTGAANQARNIRTKTVATTPIFGGNLNHFVFRLVIHAANAGMFSLYSLFDCEVEVAKAIEDAK</sequence>
<dbReference type="AlphaFoldDB" id="A0A1Y2BVX2"/>
<dbReference type="Gene3D" id="3.50.50.60">
    <property type="entry name" value="FAD/NAD(P)-binding domain"/>
    <property type="match status" value="1"/>
</dbReference>
<comment type="similarity">
    <text evidence="1">Belongs to the paxM FAD-dependent monooxygenase family.</text>
</comment>
<keyword evidence="3" id="KW-0274">FAD</keyword>
<dbReference type="OrthoDB" id="2102672at2759"/>
<evidence type="ECO:0000313" key="7">
    <source>
        <dbReference type="EMBL" id="ORY38245.1"/>
    </source>
</evidence>
<evidence type="ECO:0000256" key="3">
    <source>
        <dbReference type="ARBA" id="ARBA00022827"/>
    </source>
</evidence>
<keyword evidence="2" id="KW-0285">Flavoprotein</keyword>
<dbReference type="Pfam" id="PF01494">
    <property type="entry name" value="FAD_binding_3"/>
    <property type="match status" value="2"/>
</dbReference>
<evidence type="ECO:0000256" key="5">
    <source>
        <dbReference type="ARBA" id="ARBA00023033"/>
    </source>
</evidence>
<feature type="domain" description="FAD-binding" evidence="6">
    <location>
        <begin position="49"/>
        <end position="112"/>
    </location>
</feature>
<organism evidence="7 8">
    <name type="scientific">Rhizoclosmatium globosum</name>
    <dbReference type="NCBI Taxonomy" id="329046"/>
    <lineage>
        <taxon>Eukaryota</taxon>
        <taxon>Fungi</taxon>
        <taxon>Fungi incertae sedis</taxon>
        <taxon>Chytridiomycota</taxon>
        <taxon>Chytridiomycota incertae sedis</taxon>
        <taxon>Chytridiomycetes</taxon>
        <taxon>Chytridiales</taxon>
        <taxon>Chytriomycetaceae</taxon>
        <taxon>Rhizoclosmatium</taxon>
    </lineage>
</organism>